<sequence>MFLLSRTIVLCSLVAATALSCISAVPQTANTRNVILVMSDGVRWQEVFRGADETLLTPKNYWDSRPVETLKKDFLASTPEARRAQLFPFLWGTVATRGRLYGDLDEGSDAHVTNPYNFSYPGYSETLTGHADVNINSNDNKPNPNITVFEWLNQQPSLHGKAAAFGAWEVFTGIFNAARCGFPVNVSYDPLVLTPSTSAIDLLNDQKANAPRVWPDEAFDAPIFSTALEYLKLKQPRVMFLSLGETDDWAHGGNYGEYLLSAHRVDADLAKLWSTLQSLPQYRDNTTLIFLTDHGRGSSAESWKNHGQKIPESKNIFIGLLGPGVQPAGLEKNTAPVTQSQVAATIAKLLGFDWNAREPLAGKPLDLGR</sequence>
<feature type="chain" id="PRO_5020595421" description="Sulfatase N-terminal domain-containing protein" evidence="1">
    <location>
        <begin position="21"/>
        <end position="369"/>
    </location>
</feature>
<dbReference type="InterPro" id="IPR017850">
    <property type="entry name" value="Alkaline_phosphatase_core_sf"/>
</dbReference>
<evidence type="ECO:0000313" key="4">
    <source>
        <dbReference type="Proteomes" id="UP000289437"/>
    </source>
</evidence>
<keyword evidence="1" id="KW-0732">Signal</keyword>
<gene>
    <name evidence="3" type="ORF">GRAN_1221</name>
</gene>
<feature type="domain" description="Sulfatase N-terminal" evidence="2">
    <location>
        <begin position="235"/>
        <end position="351"/>
    </location>
</feature>
<organism evidence="3 4">
    <name type="scientific">Granulicella sibirica</name>
    <dbReference type="NCBI Taxonomy" id="2479048"/>
    <lineage>
        <taxon>Bacteria</taxon>
        <taxon>Pseudomonadati</taxon>
        <taxon>Acidobacteriota</taxon>
        <taxon>Terriglobia</taxon>
        <taxon>Terriglobales</taxon>
        <taxon>Acidobacteriaceae</taxon>
        <taxon>Granulicella</taxon>
    </lineage>
</organism>
<protein>
    <recommendedName>
        <fullName evidence="2">Sulfatase N-terminal domain-containing protein</fullName>
    </recommendedName>
</protein>
<reference evidence="4" key="2">
    <citation type="submission" date="2019-02" db="EMBL/GenBank/DDBJ databases">
        <title>Granulicella sibirica sp. nov., a psychrotolerant acidobacterium isolated from an organic soil layer in forested tundra, West Siberia.</title>
        <authorList>
            <person name="Oshkin I.Y."/>
            <person name="Kulichevskaya I.S."/>
            <person name="Rijpstra W.I.C."/>
            <person name="Sinninghe Damste J.S."/>
            <person name="Rakitin A.L."/>
            <person name="Ravin N.V."/>
            <person name="Dedysh S.N."/>
        </authorList>
    </citation>
    <scope>NUCLEOTIDE SEQUENCE [LARGE SCALE GENOMIC DNA]</scope>
    <source>
        <strain evidence="4">AF10</strain>
    </source>
</reference>
<proteinExistence type="predicted"/>
<dbReference type="PROSITE" id="PS51257">
    <property type="entry name" value="PROKAR_LIPOPROTEIN"/>
    <property type="match status" value="1"/>
</dbReference>
<dbReference type="Gene3D" id="3.40.720.10">
    <property type="entry name" value="Alkaline Phosphatase, subunit A"/>
    <property type="match status" value="1"/>
</dbReference>
<feature type="signal peptide" evidence="1">
    <location>
        <begin position="1"/>
        <end position="20"/>
    </location>
</feature>
<dbReference type="RefSeq" id="WP_128912007.1">
    <property type="nucleotide sequence ID" value="NZ_RDSM01000001.1"/>
</dbReference>
<dbReference type="Pfam" id="PF00884">
    <property type="entry name" value="Sulfatase"/>
    <property type="match status" value="1"/>
</dbReference>
<name>A0A4Q0T8H2_9BACT</name>
<dbReference type="AlphaFoldDB" id="A0A4Q0T8H2"/>
<evidence type="ECO:0000259" key="2">
    <source>
        <dbReference type="Pfam" id="PF00884"/>
    </source>
</evidence>
<evidence type="ECO:0000313" key="3">
    <source>
        <dbReference type="EMBL" id="RXH57911.1"/>
    </source>
</evidence>
<comment type="caution">
    <text evidence="3">The sequence shown here is derived from an EMBL/GenBank/DDBJ whole genome shotgun (WGS) entry which is preliminary data.</text>
</comment>
<dbReference type="Proteomes" id="UP000289437">
    <property type="component" value="Unassembled WGS sequence"/>
</dbReference>
<reference evidence="3 4" key="1">
    <citation type="submission" date="2018-11" db="EMBL/GenBank/DDBJ databases">
        <authorList>
            <person name="Mardanov A.V."/>
            <person name="Ravin N.V."/>
            <person name="Dedysh S.N."/>
        </authorList>
    </citation>
    <scope>NUCLEOTIDE SEQUENCE [LARGE SCALE GENOMIC DNA]</scope>
    <source>
        <strain evidence="3 4">AF10</strain>
    </source>
</reference>
<dbReference type="SUPFAM" id="SSF53649">
    <property type="entry name" value="Alkaline phosphatase-like"/>
    <property type="match status" value="1"/>
</dbReference>
<accession>A0A4Q0T8H2</accession>
<keyword evidence="4" id="KW-1185">Reference proteome</keyword>
<dbReference type="InterPro" id="IPR000917">
    <property type="entry name" value="Sulfatase_N"/>
</dbReference>
<dbReference type="EMBL" id="RDSM01000001">
    <property type="protein sequence ID" value="RXH57911.1"/>
    <property type="molecule type" value="Genomic_DNA"/>
</dbReference>
<evidence type="ECO:0000256" key="1">
    <source>
        <dbReference type="SAM" id="SignalP"/>
    </source>
</evidence>
<dbReference type="OrthoDB" id="9791578at2"/>